<evidence type="ECO:0000313" key="7">
    <source>
        <dbReference type="Proteomes" id="UP000445000"/>
    </source>
</evidence>
<dbReference type="Gene3D" id="3.40.605.10">
    <property type="entry name" value="Aldehyde Dehydrogenase, Chain A, domain 1"/>
    <property type="match status" value="1"/>
</dbReference>
<dbReference type="RefSeq" id="WP_161811833.1">
    <property type="nucleotide sequence ID" value="NZ_BLJN01000002.1"/>
</dbReference>
<dbReference type="InterPro" id="IPR029510">
    <property type="entry name" value="Ald_DH_CS_GLU"/>
</dbReference>
<comment type="similarity">
    <text evidence="1 4">Belongs to the aldehyde dehydrogenase family.</text>
</comment>
<accession>A0A829YBS0</accession>
<dbReference type="InterPro" id="IPR016162">
    <property type="entry name" value="Ald_DH_N"/>
</dbReference>
<feature type="active site" evidence="3">
    <location>
        <position position="267"/>
    </location>
</feature>
<evidence type="ECO:0000256" key="1">
    <source>
        <dbReference type="ARBA" id="ARBA00009986"/>
    </source>
</evidence>
<name>A0A829YBS0_9GAMM</name>
<dbReference type="FunFam" id="3.40.605.10:FF:000005">
    <property type="entry name" value="Succinate-semialdehyde dehydrogenase I"/>
    <property type="match status" value="1"/>
</dbReference>
<dbReference type="FunFam" id="3.40.309.10:FF:000004">
    <property type="entry name" value="Succinate-semialdehyde dehydrogenase I"/>
    <property type="match status" value="1"/>
</dbReference>
<dbReference type="CDD" id="cd07103">
    <property type="entry name" value="ALDH_F5_SSADH_GabD"/>
    <property type="match status" value="1"/>
</dbReference>
<dbReference type="InterPro" id="IPR016163">
    <property type="entry name" value="Ald_DH_C"/>
</dbReference>
<dbReference type="Pfam" id="PF00171">
    <property type="entry name" value="Aldedh"/>
    <property type="match status" value="1"/>
</dbReference>
<dbReference type="AlphaFoldDB" id="A0A829YBS0"/>
<keyword evidence="2 4" id="KW-0560">Oxidoreductase</keyword>
<sequence>MKSTNNYLLPAASADPGRAIPTDLLIGDRWRGGAEGQRIDVINPSTGDVLASVADATVKDGIESIEAASRAAPGWAATPPRKRAELLRSCFERMVANSEWLAQLISLENGKALADARSEVLYAAEFFRWYAEEAVRLEGEISTAPSGANHIVVMYQPIGISLLITPWNFPAAMATRKIAPALAAGCTCILKPAEETPLTAYAVAQIMLEAGIPAGVVNVITTGKPAAVVKAMLHEGRIRKLSFTGSTEVGRLLLHEAADTIVNCSMELGGNAPFLVLDDANIPEAIAGAMIAKMRNGGEACTAANRFYVQRGVYEEFTRQLVAKMGAVKLGDGCSPETGCGALINRAAVAKIESLVADAVKRGARVLLGGAAPSRPGFFYPPTVLTDVAAGSEILNQEIFGPVAVLVPFDTVDEAIALANDTEYGLVAYIYTGDLKTGLRIAERLESGMIALNRGLVSDAAAPFGGVKQSGLGREGSHHGIREFTEAKYIAVEW</sequence>
<gene>
    <name evidence="6" type="ORF">GCM10011487_21060</name>
</gene>
<dbReference type="Gene3D" id="3.40.309.10">
    <property type="entry name" value="Aldehyde Dehydrogenase, Chain A, domain 2"/>
    <property type="match status" value="1"/>
</dbReference>
<dbReference type="InterPro" id="IPR050740">
    <property type="entry name" value="Aldehyde_DH_Superfamily"/>
</dbReference>
<dbReference type="GO" id="GO:0004777">
    <property type="term" value="F:succinate-semialdehyde dehydrogenase (NAD+) activity"/>
    <property type="evidence" value="ECO:0007669"/>
    <property type="project" value="TreeGrafter"/>
</dbReference>
<comment type="caution">
    <text evidence="6">The sequence shown here is derived from an EMBL/GenBank/DDBJ whole genome shotgun (WGS) entry which is preliminary data.</text>
</comment>
<dbReference type="PROSITE" id="PS00687">
    <property type="entry name" value="ALDEHYDE_DEHYDR_GLU"/>
    <property type="match status" value="1"/>
</dbReference>
<dbReference type="InterPro" id="IPR015590">
    <property type="entry name" value="Aldehyde_DH_dom"/>
</dbReference>
<dbReference type="GO" id="GO:0009450">
    <property type="term" value="P:gamma-aminobutyric acid catabolic process"/>
    <property type="evidence" value="ECO:0007669"/>
    <property type="project" value="TreeGrafter"/>
</dbReference>
<dbReference type="PANTHER" id="PTHR43353:SF5">
    <property type="entry name" value="SUCCINATE-SEMIALDEHYDE DEHYDROGENASE, MITOCHONDRIAL"/>
    <property type="match status" value="1"/>
</dbReference>
<dbReference type="Proteomes" id="UP000445000">
    <property type="component" value="Unassembled WGS sequence"/>
</dbReference>
<dbReference type="SUPFAM" id="SSF53720">
    <property type="entry name" value="ALDH-like"/>
    <property type="match status" value="1"/>
</dbReference>
<protein>
    <submittedName>
        <fullName evidence="6">NAD-dependent succinate-semialdehyde dehydrogenase</fullName>
    </submittedName>
</protein>
<evidence type="ECO:0000313" key="6">
    <source>
        <dbReference type="EMBL" id="GFE80106.1"/>
    </source>
</evidence>
<proteinExistence type="inferred from homology"/>
<evidence type="ECO:0000256" key="3">
    <source>
        <dbReference type="PROSITE-ProRule" id="PRU10007"/>
    </source>
</evidence>
<keyword evidence="7" id="KW-1185">Reference proteome</keyword>
<organism evidence="6 7">
    <name type="scientific">Steroidobacter agaridevorans</name>
    <dbReference type="NCBI Taxonomy" id="2695856"/>
    <lineage>
        <taxon>Bacteria</taxon>
        <taxon>Pseudomonadati</taxon>
        <taxon>Pseudomonadota</taxon>
        <taxon>Gammaproteobacteria</taxon>
        <taxon>Steroidobacterales</taxon>
        <taxon>Steroidobacteraceae</taxon>
        <taxon>Steroidobacter</taxon>
    </lineage>
</organism>
<feature type="domain" description="Aldehyde dehydrogenase" evidence="5">
    <location>
        <begin position="30"/>
        <end position="490"/>
    </location>
</feature>
<reference evidence="7" key="1">
    <citation type="submission" date="2020-01" db="EMBL/GenBank/DDBJ databases">
        <title>'Steroidobacter agaridevorans' sp. nov., agar-degrading bacteria isolated from rhizosphere soils.</title>
        <authorList>
            <person name="Ikenaga M."/>
            <person name="Kataoka M."/>
            <person name="Murouchi A."/>
            <person name="Katsuragi S."/>
            <person name="Sakai M."/>
        </authorList>
    </citation>
    <scope>NUCLEOTIDE SEQUENCE [LARGE SCALE GENOMIC DNA]</scope>
    <source>
        <strain evidence="7">YU21-B</strain>
    </source>
</reference>
<dbReference type="InterPro" id="IPR016161">
    <property type="entry name" value="Ald_DH/histidinol_DH"/>
</dbReference>
<dbReference type="EMBL" id="BLJN01000002">
    <property type="protein sequence ID" value="GFE80106.1"/>
    <property type="molecule type" value="Genomic_DNA"/>
</dbReference>
<dbReference type="PANTHER" id="PTHR43353">
    <property type="entry name" value="SUCCINATE-SEMIALDEHYDE DEHYDROGENASE, MITOCHONDRIAL"/>
    <property type="match status" value="1"/>
</dbReference>
<evidence type="ECO:0000256" key="2">
    <source>
        <dbReference type="ARBA" id="ARBA00023002"/>
    </source>
</evidence>
<evidence type="ECO:0000259" key="5">
    <source>
        <dbReference type="Pfam" id="PF00171"/>
    </source>
</evidence>
<evidence type="ECO:0000256" key="4">
    <source>
        <dbReference type="RuleBase" id="RU003345"/>
    </source>
</evidence>